<comment type="subcellular location">
    <subcellularLocation>
        <location evidence="1">Cell membrane</location>
        <topology evidence="1">Multi-pass membrane protein</topology>
    </subcellularLocation>
</comment>
<dbReference type="PANTHER" id="PTHR32196">
    <property type="entry name" value="ABC TRANSPORTER PERMEASE PROTEIN YPHD-RELATED-RELATED"/>
    <property type="match status" value="1"/>
</dbReference>
<evidence type="ECO:0000256" key="3">
    <source>
        <dbReference type="ARBA" id="ARBA00022475"/>
    </source>
</evidence>
<evidence type="ECO:0000313" key="9">
    <source>
        <dbReference type="EMBL" id="MBC8546903.1"/>
    </source>
</evidence>
<gene>
    <name evidence="9" type="ORF">H8711_08150</name>
</gene>
<feature type="transmembrane region" description="Helical" evidence="8">
    <location>
        <begin position="267"/>
        <end position="285"/>
    </location>
</feature>
<evidence type="ECO:0000256" key="2">
    <source>
        <dbReference type="ARBA" id="ARBA00022448"/>
    </source>
</evidence>
<protein>
    <submittedName>
        <fullName evidence="9">ABC transporter permease</fullName>
    </submittedName>
</protein>
<feature type="transmembrane region" description="Helical" evidence="8">
    <location>
        <begin position="241"/>
        <end position="260"/>
    </location>
</feature>
<keyword evidence="7 8" id="KW-0472">Membrane</keyword>
<keyword evidence="3" id="KW-1003">Cell membrane</keyword>
<evidence type="ECO:0000256" key="1">
    <source>
        <dbReference type="ARBA" id="ARBA00004651"/>
    </source>
</evidence>
<proteinExistence type="predicted"/>
<feature type="transmembrane region" description="Helical" evidence="8">
    <location>
        <begin position="211"/>
        <end position="235"/>
    </location>
</feature>
<keyword evidence="2" id="KW-0813">Transport</keyword>
<dbReference type="GO" id="GO:0022857">
    <property type="term" value="F:transmembrane transporter activity"/>
    <property type="evidence" value="ECO:0007669"/>
    <property type="project" value="InterPro"/>
</dbReference>
<evidence type="ECO:0000256" key="7">
    <source>
        <dbReference type="ARBA" id="ARBA00023136"/>
    </source>
</evidence>
<reference evidence="9" key="1">
    <citation type="submission" date="2020-08" db="EMBL/GenBank/DDBJ databases">
        <title>Genome public.</title>
        <authorList>
            <person name="Liu C."/>
            <person name="Sun Q."/>
        </authorList>
    </citation>
    <scope>NUCLEOTIDE SEQUENCE</scope>
    <source>
        <strain evidence="9">NSJ-31</strain>
    </source>
</reference>
<dbReference type="GO" id="GO:0005886">
    <property type="term" value="C:plasma membrane"/>
    <property type="evidence" value="ECO:0007669"/>
    <property type="project" value="UniProtKB-SubCell"/>
</dbReference>
<feature type="transmembrane region" description="Helical" evidence="8">
    <location>
        <begin position="291"/>
        <end position="311"/>
    </location>
</feature>
<dbReference type="Proteomes" id="UP000653127">
    <property type="component" value="Unassembled WGS sequence"/>
</dbReference>
<keyword evidence="6 8" id="KW-1133">Transmembrane helix</keyword>
<dbReference type="AlphaFoldDB" id="A0A926I4W3"/>
<accession>A0A926I4W3</accession>
<keyword evidence="5 8" id="KW-0812">Transmembrane</keyword>
<name>A0A926I4W3_9FIRM</name>
<evidence type="ECO:0000256" key="4">
    <source>
        <dbReference type="ARBA" id="ARBA00022519"/>
    </source>
</evidence>
<comment type="caution">
    <text evidence="9">The sequence shown here is derived from an EMBL/GenBank/DDBJ whole genome shotgun (WGS) entry which is preliminary data.</text>
</comment>
<keyword evidence="10" id="KW-1185">Reference proteome</keyword>
<evidence type="ECO:0000313" key="10">
    <source>
        <dbReference type="Proteomes" id="UP000653127"/>
    </source>
</evidence>
<dbReference type="PANTHER" id="PTHR32196:SF21">
    <property type="entry name" value="ABC TRANSPORTER PERMEASE PROTEIN YPHD-RELATED"/>
    <property type="match status" value="1"/>
</dbReference>
<feature type="transmembrane region" description="Helical" evidence="8">
    <location>
        <begin position="91"/>
        <end position="114"/>
    </location>
</feature>
<dbReference type="Pfam" id="PF02653">
    <property type="entry name" value="BPD_transp_2"/>
    <property type="match status" value="1"/>
</dbReference>
<evidence type="ECO:0000256" key="6">
    <source>
        <dbReference type="ARBA" id="ARBA00022989"/>
    </source>
</evidence>
<dbReference type="InterPro" id="IPR001851">
    <property type="entry name" value="ABC_transp_permease"/>
</dbReference>
<sequence>MNKKKLFFLRPEFALVWIVILVYAIFSVMRPEAFLSWENLMEILRQSSSTAVLVLGVTWVISIGEIDNAFPDIAACASMLTALFIRGGMSFGVAALAAIALGVAFGALTSLLVIKFKFPSLIATIAVSGIAKAIACWIGKGIPIPVTTAGTLVYNIVWYKFLGIPVLFLLALALYAICFVVQEKTKFGQYVYAIGENPQAVRETGVKSGRIMAMVFIVAALFAAIGGVLMMGIMQSGQPKMGSSFFLDGFTVVFLGAVVFKMGKANVAGTLIGAILLGILTYGLTVVGASYFMSQIIKGTLLILGVSVVTISKNKQRGKVGVLTYE</sequence>
<evidence type="ECO:0000256" key="5">
    <source>
        <dbReference type="ARBA" id="ARBA00022692"/>
    </source>
</evidence>
<keyword evidence="4" id="KW-0997">Cell inner membrane</keyword>
<organism evidence="9 10">
    <name type="scientific">Ligaoa zhengdingensis</name>
    <dbReference type="NCBI Taxonomy" id="2763658"/>
    <lineage>
        <taxon>Bacteria</taxon>
        <taxon>Bacillati</taxon>
        <taxon>Bacillota</taxon>
        <taxon>Clostridia</taxon>
        <taxon>Eubacteriales</taxon>
        <taxon>Oscillospiraceae</taxon>
        <taxon>Ligaoa</taxon>
    </lineage>
</organism>
<feature type="transmembrane region" description="Helical" evidence="8">
    <location>
        <begin position="121"/>
        <end position="142"/>
    </location>
</feature>
<evidence type="ECO:0000256" key="8">
    <source>
        <dbReference type="SAM" id="Phobius"/>
    </source>
</evidence>
<dbReference type="EMBL" id="JACRST010000011">
    <property type="protein sequence ID" value="MBC8546903.1"/>
    <property type="molecule type" value="Genomic_DNA"/>
</dbReference>
<feature type="transmembrane region" description="Helical" evidence="8">
    <location>
        <begin position="12"/>
        <end position="31"/>
    </location>
</feature>
<dbReference type="CDD" id="cd06579">
    <property type="entry name" value="TM_PBP1_transp_AraH_like"/>
    <property type="match status" value="1"/>
</dbReference>
<feature type="transmembrane region" description="Helical" evidence="8">
    <location>
        <begin position="162"/>
        <end position="181"/>
    </location>
</feature>
<dbReference type="RefSeq" id="WP_249282981.1">
    <property type="nucleotide sequence ID" value="NZ_JACRST010000011.1"/>
</dbReference>